<evidence type="ECO:0000256" key="3">
    <source>
        <dbReference type="ARBA" id="ARBA00022679"/>
    </source>
</evidence>
<dbReference type="GO" id="GO:0032259">
    <property type="term" value="P:methylation"/>
    <property type="evidence" value="ECO:0007669"/>
    <property type="project" value="UniProtKB-KW"/>
</dbReference>
<organism evidence="5 6">
    <name type="scientific">Actinomadura physcomitrii</name>
    <dbReference type="NCBI Taxonomy" id="2650748"/>
    <lineage>
        <taxon>Bacteria</taxon>
        <taxon>Bacillati</taxon>
        <taxon>Actinomycetota</taxon>
        <taxon>Actinomycetes</taxon>
        <taxon>Streptosporangiales</taxon>
        <taxon>Thermomonosporaceae</taxon>
        <taxon>Actinomadura</taxon>
    </lineage>
</organism>
<comment type="catalytic activity">
    <reaction evidence="4">
        <text>a 2'-deoxyadenosine in DNA + S-adenosyl-L-methionine = an N(6)-methyl-2'-deoxyadenosine in DNA + S-adenosyl-L-homocysteine + H(+)</text>
        <dbReference type="Rhea" id="RHEA:15197"/>
        <dbReference type="Rhea" id="RHEA-COMP:12418"/>
        <dbReference type="Rhea" id="RHEA-COMP:12419"/>
        <dbReference type="ChEBI" id="CHEBI:15378"/>
        <dbReference type="ChEBI" id="CHEBI:57856"/>
        <dbReference type="ChEBI" id="CHEBI:59789"/>
        <dbReference type="ChEBI" id="CHEBI:90615"/>
        <dbReference type="ChEBI" id="CHEBI:90616"/>
        <dbReference type="EC" id="2.1.1.72"/>
    </reaction>
</comment>
<comment type="caution">
    <text evidence="5">The sequence shown here is derived from an EMBL/GenBank/DDBJ whole genome shotgun (WGS) entry which is preliminary data.</text>
</comment>
<dbReference type="GO" id="GO:0009007">
    <property type="term" value="F:site-specific DNA-methyltransferase (adenine-specific) activity"/>
    <property type="evidence" value="ECO:0007669"/>
    <property type="project" value="UniProtKB-EC"/>
</dbReference>
<keyword evidence="6" id="KW-1185">Reference proteome</keyword>
<dbReference type="EC" id="2.1.1.72" evidence="1"/>
<evidence type="ECO:0000313" key="6">
    <source>
        <dbReference type="Proteomes" id="UP000462055"/>
    </source>
</evidence>
<name>A0A6I4MFF1_9ACTN</name>
<dbReference type="Gene3D" id="3.40.50.150">
    <property type="entry name" value="Vaccinia Virus protein VP39"/>
    <property type="match status" value="1"/>
</dbReference>
<dbReference type="PRINTS" id="PR00507">
    <property type="entry name" value="N12N6MTFRASE"/>
</dbReference>
<keyword evidence="3" id="KW-0808">Transferase</keyword>
<dbReference type="RefSeq" id="WP_151595178.1">
    <property type="nucleotide sequence ID" value="NZ_WBMS02000015.1"/>
</dbReference>
<gene>
    <name evidence="5" type="ORF">F8568_020470</name>
</gene>
<reference evidence="5" key="1">
    <citation type="submission" date="2019-12" db="EMBL/GenBank/DDBJ databases">
        <title>Actinomadura physcomitrii sp. nov., a novel actinomycete isolated from moss [Physcomitrium sphaericum (Ludw) Fuernr].</title>
        <authorList>
            <person name="Zhuang X."/>
        </authorList>
    </citation>
    <scope>NUCLEOTIDE SEQUENCE [LARGE SCALE GENOMIC DNA]</scope>
    <source>
        <strain evidence="5">LD22</strain>
    </source>
</reference>
<dbReference type="SUPFAM" id="SSF53335">
    <property type="entry name" value="S-adenosyl-L-methionine-dependent methyltransferases"/>
    <property type="match status" value="1"/>
</dbReference>
<dbReference type="PANTHER" id="PTHR33841:SF1">
    <property type="entry name" value="DNA METHYLTRANSFERASE A"/>
    <property type="match status" value="1"/>
</dbReference>
<dbReference type="AlphaFoldDB" id="A0A6I4MFF1"/>
<evidence type="ECO:0000256" key="4">
    <source>
        <dbReference type="ARBA" id="ARBA00047942"/>
    </source>
</evidence>
<dbReference type="InterPro" id="IPR050953">
    <property type="entry name" value="N4_N6_ade-DNA_methylase"/>
</dbReference>
<protein>
    <recommendedName>
        <fullName evidence="1">site-specific DNA-methyltransferase (adenine-specific)</fullName>
        <ecNumber evidence="1">2.1.1.72</ecNumber>
    </recommendedName>
</protein>
<dbReference type="PANTHER" id="PTHR33841">
    <property type="entry name" value="DNA METHYLTRANSFERASE YEEA-RELATED"/>
    <property type="match status" value="1"/>
</dbReference>
<dbReference type="Proteomes" id="UP000462055">
    <property type="component" value="Unassembled WGS sequence"/>
</dbReference>
<dbReference type="EMBL" id="WBMS02000015">
    <property type="protein sequence ID" value="MWA02707.1"/>
    <property type="molecule type" value="Genomic_DNA"/>
</dbReference>
<sequence length="582" mass="62947">MTVLEAVPQARPNRSQRAVLSATAAEGVSEGALAVLAAVPGWWRNRCVVAGIPLDEVWSLEEALTAPAPFPSEAYDQISPRDDLNDVSSEELADAYVTALDGKVRTSDGRHYTPAPLAQALYEQAVAVLKRPPDGLVWDPACGAGMLLLPPLRDWLRRHADRAPDEVIEKIQSAVGGRDLDVAAVWLGNVLLAAELLPMWAKIDATSRTALPALLSVGDGLQAPPASPQLAVLNPPYGRVRLDERDRERWSHVLFGHANRYGLFMGAMAEYLAPDGVMSALVPAGWLGGSYFQRLRSFLASSVPLKRLTYVGGRSGVFSTGVLQETVLATFKSGASHGAVVCGRVTLNGKTVSTPIGRGRLRRPVDGPWLLPRTEEDVGLISAVQGMKHRLSDYGWSVSTGPLVWNRHKSQLSDHPAGNAVKIIWAADLDGGVLHQDPSRDGLRYLTLRDRDERVLVLDRPAVLVQRTTAPEQPRRLLATALDSRSLSLWGGRVSVENHVNVLTEDPQLALAPAKLSPRLLTALLSSEAADRLYRCLTGSVAVSAYELSALPLPPPEKIRLLDEVADELLQKEIACVYGLVP</sequence>
<keyword evidence="2" id="KW-0489">Methyltransferase</keyword>
<evidence type="ECO:0000256" key="2">
    <source>
        <dbReference type="ARBA" id="ARBA00022603"/>
    </source>
</evidence>
<evidence type="ECO:0000313" key="5">
    <source>
        <dbReference type="EMBL" id="MWA02707.1"/>
    </source>
</evidence>
<accession>A0A6I4MFF1</accession>
<evidence type="ECO:0000256" key="1">
    <source>
        <dbReference type="ARBA" id="ARBA00011900"/>
    </source>
</evidence>
<dbReference type="InterPro" id="IPR029063">
    <property type="entry name" value="SAM-dependent_MTases_sf"/>
</dbReference>
<proteinExistence type="predicted"/>